<dbReference type="InterPro" id="IPR029044">
    <property type="entry name" value="Nucleotide-diphossugar_trans"/>
</dbReference>
<gene>
    <name evidence="3" type="ORF">GCM10009751_14890</name>
</gene>
<keyword evidence="4" id="KW-1185">Reference proteome</keyword>
<sequence length="351" mass="37522">MTTDPPAPRATLPVTPRVSVVIPNYNYAKTLGLCLGSLVAQTLAPYEIIVVDDASTDDSCEIAGRFPCRVVRLATNSGVSAARNRGVAEAGGDIVFFLDSDVALAPDAVEQAVAALRADPDLGFVWGVVAPEPLIDDGVVERYRVLHAHHWQARSAGKVRTAVFMMAAMPRHVFEATGPLDENLRDSEDVEYSERLAPHHDILLTGSITGRHDEADRLGALLSEQFRRAQLLVPVAAIEKHNRGRGLRANSPLGAGAAWLAALLLPGAVLSPWFAVASLLLGVLSVAADPALYRFVLRYAGPGFLPVFAGIHFLVQVTLITGAMAGAVRWVLDPSFGPGRRQARRPARIAS</sequence>
<dbReference type="EMBL" id="BAAANL010000002">
    <property type="protein sequence ID" value="GAA1858424.1"/>
    <property type="molecule type" value="Genomic_DNA"/>
</dbReference>
<keyword evidence="1" id="KW-0812">Transmembrane</keyword>
<dbReference type="RefSeq" id="WP_344101141.1">
    <property type="nucleotide sequence ID" value="NZ_BAAANL010000002.1"/>
</dbReference>
<dbReference type="SUPFAM" id="SSF53448">
    <property type="entry name" value="Nucleotide-diphospho-sugar transferases"/>
    <property type="match status" value="1"/>
</dbReference>
<dbReference type="Gene3D" id="3.90.550.10">
    <property type="entry name" value="Spore Coat Polysaccharide Biosynthesis Protein SpsA, Chain A"/>
    <property type="match status" value="1"/>
</dbReference>
<dbReference type="Proteomes" id="UP001501094">
    <property type="component" value="Unassembled WGS sequence"/>
</dbReference>
<feature type="transmembrane region" description="Helical" evidence="1">
    <location>
        <begin position="257"/>
        <end position="284"/>
    </location>
</feature>
<dbReference type="InterPro" id="IPR001173">
    <property type="entry name" value="Glyco_trans_2-like"/>
</dbReference>
<dbReference type="Pfam" id="PF00535">
    <property type="entry name" value="Glycos_transf_2"/>
    <property type="match status" value="1"/>
</dbReference>
<feature type="transmembrane region" description="Helical" evidence="1">
    <location>
        <begin position="304"/>
        <end position="332"/>
    </location>
</feature>
<evidence type="ECO:0000256" key="1">
    <source>
        <dbReference type="SAM" id="Phobius"/>
    </source>
</evidence>
<evidence type="ECO:0000259" key="2">
    <source>
        <dbReference type="Pfam" id="PF00535"/>
    </source>
</evidence>
<dbReference type="PANTHER" id="PTHR43685">
    <property type="entry name" value="GLYCOSYLTRANSFERASE"/>
    <property type="match status" value="1"/>
</dbReference>
<reference evidence="4" key="1">
    <citation type="journal article" date="2019" name="Int. J. Syst. Evol. Microbiol.">
        <title>The Global Catalogue of Microorganisms (GCM) 10K type strain sequencing project: providing services to taxonomists for standard genome sequencing and annotation.</title>
        <authorList>
            <consortium name="The Broad Institute Genomics Platform"/>
            <consortium name="The Broad Institute Genome Sequencing Center for Infectious Disease"/>
            <person name="Wu L."/>
            <person name="Ma J."/>
        </authorList>
    </citation>
    <scope>NUCLEOTIDE SEQUENCE [LARGE SCALE GENOMIC DNA]</scope>
    <source>
        <strain evidence="4">JCM 14326</strain>
    </source>
</reference>
<dbReference type="CDD" id="cd00761">
    <property type="entry name" value="Glyco_tranf_GTA_type"/>
    <property type="match status" value="1"/>
</dbReference>
<dbReference type="PANTHER" id="PTHR43685:SF2">
    <property type="entry name" value="GLYCOSYLTRANSFERASE 2-LIKE DOMAIN-CONTAINING PROTEIN"/>
    <property type="match status" value="1"/>
</dbReference>
<name>A0ABP4ZJR7_9MICO</name>
<keyword evidence="1" id="KW-0472">Membrane</keyword>
<keyword evidence="1" id="KW-1133">Transmembrane helix</keyword>
<accession>A0ABP4ZJR7</accession>
<proteinExistence type="predicted"/>
<feature type="domain" description="Glycosyltransferase 2-like" evidence="2">
    <location>
        <begin position="19"/>
        <end position="129"/>
    </location>
</feature>
<evidence type="ECO:0000313" key="3">
    <source>
        <dbReference type="EMBL" id="GAA1858424.1"/>
    </source>
</evidence>
<comment type="caution">
    <text evidence="3">The sequence shown here is derived from an EMBL/GenBank/DDBJ whole genome shotgun (WGS) entry which is preliminary data.</text>
</comment>
<organism evidence="3 4">
    <name type="scientific">Myceligenerans crystallogenes</name>
    <dbReference type="NCBI Taxonomy" id="316335"/>
    <lineage>
        <taxon>Bacteria</taxon>
        <taxon>Bacillati</taxon>
        <taxon>Actinomycetota</taxon>
        <taxon>Actinomycetes</taxon>
        <taxon>Micrococcales</taxon>
        <taxon>Promicromonosporaceae</taxon>
        <taxon>Myceligenerans</taxon>
    </lineage>
</organism>
<protein>
    <recommendedName>
        <fullName evidence="2">Glycosyltransferase 2-like domain-containing protein</fullName>
    </recommendedName>
</protein>
<evidence type="ECO:0000313" key="4">
    <source>
        <dbReference type="Proteomes" id="UP001501094"/>
    </source>
</evidence>
<dbReference type="InterPro" id="IPR050834">
    <property type="entry name" value="Glycosyltransf_2"/>
</dbReference>